<gene>
    <name evidence="1" type="ORF">N5I20_21620</name>
</gene>
<dbReference type="Proteomes" id="UP001161704">
    <property type="component" value="Unassembled WGS sequence"/>
</dbReference>
<name>A0A443XHZ8_AERCA</name>
<evidence type="ECO:0000313" key="2">
    <source>
        <dbReference type="Proteomes" id="UP001161704"/>
    </source>
</evidence>
<protein>
    <submittedName>
        <fullName evidence="1">Uncharacterized protein</fullName>
    </submittedName>
</protein>
<organism evidence="1 2">
    <name type="scientific">Aeromonas caviae</name>
    <name type="common">Aeromonas punctata</name>
    <dbReference type="NCBI Taxonomy" id="648"/>
    <lineage>
        <taxon>Bacteria</taxon>
        <taxon>Pseudomonadati</taxon>
        <taxon>Pseudomonadota</taxon>
        <taxon>Gammaproteobacteria</taxon>
        <taxon>Aeromonadales</taxon>
        <taxon>Aeromonadaceae</taxon>
        <taxon>Aeromonas</taxon>
    </lineage>
</organism>
<proteinExistence type="predicted"/>
<evidence type="ECO:0000313" key="1">
    <source>
        <dbReference type="EMBL" id="MDH1507646.1"/>
    </source>
</evidence>
<reference evidence="1" key="1">
    <citation type="submission" date="2022-09" db="EMBL/GenBank/DDBJ databases">
        <title>Intensive care unit water sources are persistently colonized with multi-drug resistant bacteria and are the site of extensive horizontal gene transfer of antibiotic resistance genes.</title>
        <authorList>
            <person name="Diorio-Toth L."/>
        </authorList>
    </citation>
    <scope>NUCLEOTIDE SEQUENCE</scope>
    <source>
        <strain evidence="1">GD03710</strain>
    </source>
</reference>
<dbReference type="RefSeq" id="WP_103828350.1">
    <property type="nucleotide sequence ID" value="NZ_CAWOMG010000178.1"/>
</dbReference>
<accession>A0A443XHZ8</accession>
<comment type="caution">
    <text evidence="1">The sequence shown here is derived from an EMBL/GenBank/DDBJ whole genome shotgun (WGS) entry which is preliminary data.</text>
</comment>
<sequence length="95" mass="10922">MKKYLLFVIYILAVLLCSIFLILLVDTKSEAWQQFSRWATVAKWIIVPSLIIALPKIIERATKKVLTKEGKKFLWQSQILMAVAFTTVEIMHGAL</sequence>
<dbReference type="AlphaFoldDB" id="A0A443XHZ8"/>
<dbReference type="EMBL" id="JAOCIZ010000141">
    <property type="protein sequence ID" value="MDH1507646.1"/>
    <property type="molecule type" value="Genomic_DNA"/>
</dbReference>